<accession>A0A1A9VTG5</accession>
<keyword evidence="2" id="KW-1185">Reference proteome</keyword>
<dbReference type="EnsemblMetazoa" id="GAUT046942-RA">
    <property type="protein sequence ID" value="GAUT046942-PA"/>
    <property type="gene ID" value="GAUT046942"/>
</dbReference>
<protein>
    <submittedName>
        <fullName evidence="1">Uncharacterized protein</fullName>
    </submittedName>
</protein>
<organism evidence="1 2">
    <name type="scientific">Glossina austeni</name>
    <name type="common">Savannah tsetse fly</name>
    <dbReference type="NCBI Taxonomy" id="7395"/>
    <lineage>
        <taxon>Eukaryota</taxon>
        <taxon>Metazoa</taxon>
        <taxon>Ecdysozoa</taxon>
        <taxon>Arthropoda</taxon>
        <taxon>Hexapoda</taxon>
        <taxon>Insecta</taxon>
        <taxon>Pterygota</taxon>
        <taxon>Neoptera</taxon>
        <taxon>Endopterygota</taxon>
        <taxon>Diptera</taxon>
        <taxon>Brachycera</taxon>
        <taxon>Muscomorpha</taxon>
        <taxon>Hippoboscoidea</taxon>
        <taxon>Glossinidae</taxon>
        <taxon>Glossina</taxon>
    </lineage>
</organism>
<evidence type="ECO:0000313" key="1">
    <source>
        <dbReference type="EnsemblMetazoa" id="GAUT046942-PA"/>
    </source>
</evidence>
<name>A0A1A9VTG5_GLOAU</name>
<dbReference type="VEuPathDB" id="VectorBase:GAUT046942"/>
<proteinExistence type="predicted"/>
<reference evidence="1" key="1">
    <citation type="submission" date="2020-05" db="UniProtKB">
        <authorList>
            <consortium name="EnsemblMetazoa"/>
        </authorList>
    </citation>
    <scope>IDENTIFICATION</scope>
    <source>
        <strain evidence="1">TTRI</strain>
    </source>
</reference>
<dbReference type="AlphaFoldDB" id="A0A1A9VTG5"/>
<evidence type="ECO:0000313" key="2">
    <source>
        <dbReference type="Proteomes" id="UP000078200"/>
    </source>
</evidence>
<sequence length="230" mass="24990">MNSSSAPKSLNRNKALGLVLRGHMLGLQSKKTRKLRNSVAKTLAKHSACSANWPAPKGPIWTPTNSRNDDATSCTFKTMFRVCNGAEVCRVMSCVNSVMRLIAVKQEVKCSGNVNNVMSDMATTKNLEAVTKANVCSRCTNSALFGGLAGIGCSKDCERGDLSLVFNNEGRRMVGEFVGDATDSESLSLCDKSVPKAWRLLSNWLKPLTLRSGRGLEVSLRLGFRRRKSA</sequence>
<dbReference type="Proteomes" id="UP000078200">
    <property type="component" value="Unassembled WGS sequence"/>
</dbReference>